<dbReference type="RefSeq" id="WP_037329620.1">
    <property type="nucleotide sequence ID" value="NZ_JSCE01000102.1"/>
</dbReference>
<dbReference type="Pfam" id="PF05016">
    <property type="entry name" value="ParE_toxin"/>
    <property type="match status" value="1"/>
</dbReference>
<evidence type="ECO:0000313" key="2">
    <source>
        <dbReference type="EMBL" id="KHM52359.1"/>
    </source>
</evidence>
<reference evidence="2 3" key="1">
    <citation type="journal article" date="2013" name="PLoS ONE">
        <title>Identification and characterization of three novel lipases belonging to families II and V from Anaerovibrio lipolyticus 5ST.</title>
        <authorList>
            <person name="Prive F."/>
            <person name="Kaderbhai N.N."/>
            <person name="Girdwood S."/>
            <person name="Worgan H.J."/>
            <person name="Pinloche E."/>
            <person name="Scollan N.D."/>
            <person name="Huws S.A."/>
            <person name="Newbold C.J."/>
        </authorList>
    </citation>
    <scope>NUCLEOTIDE SEQUENCE [LARGE SCALE GENOMIC DNA]</scope>
    <source>
        <strain evidence="2 3">5S</strain>
    </source>
</reference>
<proteinExistence type="predicted"/>
<evidence type="ECO:0000313" key="3">
    <source>
        <dbReference type="Proteomes" id="UP000030993"/>
    </source>
</evidence>
<name>A0A0B2JXP4_9FIRM</name>
<evidence type="ECO:0000256" key="1">
    <source>
        <dbReference type="ARBA" id="ARBA00022649"/>
    </source>
</evidence>
<gene>
    <name evidence="2" type="ORF">NZ47_05285</name>
</gene>
<organism evidence="2 3">
    <name type="scientific">Anaerovibrio lipolyticus</name>
    <dbReference type="NCBI Taxonomy" id="82374"/>
    <lineage>
        <taxon>Bacteria</taxon>
        <taxon>Bacillati</taxon>
        <taxon>Bacillota</taxon>
        <taxon>Negativicutes</taxon>
        <taxon>Selenomonadales</taxon>
        <taxon>Selenomonadaceae</taxon>
        <taxon>Anaerovibrio</taxon>
    </lineage>
</organism>
<comment type="caution">
    <text evidence="2">The sequence shown here is derived from an EMBL/GenBank/DDBJ whole genome shotgun (WGS) entry which is preliminary data.</text>
</comment>
<dbReference type="Gene3D" id="3.30.2310.20">
    <property type="entry name" value="RelE-like"/>
    <property type="match status" value="1"/>
</dbReference>
<dbReference type="AlphaFoldDB" id="A0A0B2JXP4"/>
<dbReference type="InterPro" id="IPR007712">
    <property type="entry name" value="RelE/ParE_toxin"/>
</dbReference>
<protein>
    <recommendedName>
        <fullName evidence="4">Plasmid stabilization protein</fullName>
    </recommendedName>
</protein>
<dbReference type="Proteomes" id="UP000030993">
    <property type="component" value="Unassembled WGS sequence"/>
</dbReference>
<dbReference type="InterPro" id="IPR035093">
    <property type="entry name" value="RelE/ParE_toxin_dom_sf"/>
</dbReference>
<evidence type="ECO:0008006" key="4">
    <source>
        <dbReference type="Google" id="ProtNLM"/>
    </source>
</evidence>
<sequence>MKYLLRYTPEAARDMMDVWDGVYEASKDYDTADKYVDELRELIADKKQFPFSGVMVKYRGLFTGFYAVRYKKYFAFYRVRGNNIEVVRIIMAKRDFMKILFGDAED</sequence>
<keyword evidence="3" id="KW-1185">Reference proteome</keyword>
<dbReference type="STRING" id="82374.NZ47_05285"/>
<keyword evidence="1" id="KW-1277">Toxin-antitoxin system</keyword>
<dbReference type="eggNOG" id="ENOG50338UX">
    <property type="taxonomic scope" value="Bacteria"/>
</dbReference>
<accession>A0A0B2JXP4</accession>
<dbReference type="EMBL" id="JSCE01000102">
    <property type="protein sequence ID" value="KHM52359.1"/>
    <property type="molecule type" value="Genomic_DNA"/>
</dbReference>